<organism evidence="2 3">
    <name type="scientific">Trapa natans</name>
    <name type="common">Water chestnut</name>
    <dbReference type="NCBI Taxonomy" id="22666"/>
    <lineage>
        <taxon>Eukaryota</taxon>
        <taxon>Viridiplantae</taxon>
        <taxon>Streptophyta</taxon>
        <taxon>Embryophyta</taxon>
        <taxon>Tracheophyta</taxon>
        <taxon>Spermatophyta</taxon>
        <taxon>Magnoliopsida</taxon>
        <taxon>eudicotyledons</taxon>
        <taxon>Gunneridae</taxon>
        <taxon>Pentapetalae</taxon>
        <taxon>rosids</taxon>
        <taxon>malvids</taxon>
        <taxon>Myrtales</taxon>
        <taxon>Lythraceae</taxon>
        <taxon>Trapa</taxon>
    </lineage>
</organism>
<dbReference type="AlphaFoldDB" id="A0AAN7M1F4"/>
<accession>A0AAN7M1F4</accession>
<sequence length="125" mass="13257">MAPRGKSGKLTQTAVLKRMIKGCSSLGRRHIISKAIATMAIPPRPRPNFHWTSQRATSSSTSARTTAGTASPDGRGGVRLRPRHGSHAAMRGGRVPVPHFIDAPPMNSSARAAYCIPSPPLMSPP</sequence>
<feature type="compositionally biased region" description="Low complexity" evidence="1">
    <location>
        <begin position="52"/>
        <end position="71"/>
    </location>
</feature>
<evidence type="ECO:0000313" key="2">
    <source>
        <dbReference type="EMBL" id="KAK4796599.1"/>
    </source>
</evidence>
<comment type="caution">
    <text evidence="2">The sequence shown here is derived from an EMBL/GenBank/DDBJ whole genome shotgun (WGS) entry which is preliminary data.</text>
</comment>
<reference evidence="2 3" key="1">
    <citation type="journal article" date="2023" name="Hortic Res">
        <title>Pangenome of water caltrop reveals structural variations and asymmetric subgenome divergence after allopolyploidization.</title>
        <authorList>
            <person name="Zhang X."/>
            <person name="Chen Y."/>
            <person name="Wang L."/>
            <person name="Yuan Y."/>
            <person name="Fang M."/>
            <person name="Shi L."/>
            <person name="Lu R."/>
            <person name="Comes H.P."/>
            <person name="Ma Y."/>
            <person name="Chen Y."/>
            <person name="Huang G."/>
            <person name="Zhou Y."/>
            <person name="Zheng Z."/>
            <person name="Qiu Y."/>
        </authorList>
    </citation>
    <scope>NUCLEOTIDE SEQUENCE [LARGE SCALE GENOMIC DNA]</scope>
    <source>
        <strain evidence="2">F231</strain>
    </source>
</reference>
<dbReference type="Proteomes" id="UP001346149">
    <property type="component" value="Unassembled WGS sequence"/>
</dbReference>
<evidence type="ECO:0000313" key="3">
    <source>
        <dbReference type="Proteomes" id="UP001346149"/>
    </source>
</evidence>
<feature type="region of interest" description="Disordered" evidence="1">
    <location>
        <begin position="42"/>
        <end position="102"/>
    </location>
</feature>
<proteinExistence type="predicted"/>
<dbReference type="EMBL" id="JAXQNO010000006">
    <property type="protein sequence ID" value="KAK4796599.1"/>
    <property type="molecule type" value="Genomic_DNA"/>
</dbReference>
<keyword evidence="3" id="KW-1185">Reference proteome</keyword>
<evidence type="ECO:0000256" key="1">
    <source>
        <dbReference type="SAM" id="MobiDB-lite"/>
    </source>
</evidence>
<gene>
    <name evidence="2" type="ORF">SAY86_028925</name>
</gene>
<protein>
    <submittedName>
        <fullName evidence="2">Uncharacterized protein</fullName>
    </submittedName>
</protein>
<name>A0AAN7M1F4_TRANT</name>